<proteinExistence type="predicted"/>
<dbReference type="EMBL" id="BAAABW010000012">
    <property type="protein sequence ID" value="GAA0344058.1"/>
    <property type="molecule type" value="Genomic_DNA"/>
</dbReference>
<evidence type="ECO:0000313" key="2">
    <source>
        <dbReference type="Proteomes" id="UP001500063"/>
    </source>
</evidence>
<sequence length="117" mass="12471">MAGDAEDGQQHDLLVRVRGVTRQIAARDVEDGARVRRGGQGAADRQVVAVHGLGERDGAQPLPDDFGQRVLADGERGVADLGAVHETDRTGDGLRPTGQDDVPGLDLFRKRHAVFPS</sequence>
<keyword evidence="2" id="KW-1185">Reference proteome</keyword>
<accession>A0ABP3GFA9</accession>
<comment type="caution">
    <text evidence="1">The sequence shown here is derived from an EMBL/GenBank/DDBJ whole genome shotgun (WGS) entry which is preliminary data.</text>
</comment>
<name>A0ABP3GFA9_9ACTN</name>
<dbReference type="Proteomes" id="UP001500063">
    <property type="component" value="Unassembled WGS sequence"/>
</dbReference>
<evidence type="ECO:0000313" key="1">
    <source>
        <dbReference type="EMBL" id="GAA0344058.1"/>
    </source>
</evidence>
<gene>
    <name evidence="1" type="ORF">GCM10010319_20230</name>
</gene>
<reference evidence="2" key="1">
    <citation type="journal article" date="2019" name="Int. J. Syst. Evol. Microbiol.">
        <title>The Global Catalogue of Microorganisms (GCM) 10K type strain sequencing project: providing services to taxonomists for standard genome sequencing and annotation.</title>
        <authorList>
            <consortium name="The Broad Institute Genomics Platform"/>
            <consortium name="The Broad Institute Genome Sequencing Center for Infectious Disease"/>
            <person name="Wu L."/>
            <person name="Ma J."/>
        </authorList>
    </citation>
    <scope>NUCLEOTIDE SEQUENCE [LARGE SCALE GENOMIC DNA]</scope>
    <source>
        <strain evidence="2">JCM 4565</strain>
    </source>
</reference>
<protein>
    <submittedName>
        <fullName evidence="1">Uncharacterized protein</fullName>
    </submittedName>
</protein>
<organism evidence="1 2">
    <name type="scientific">Streptomyces blastmyceticus</name>
    <dbReference type="NCBI Taxonomy" id="68180"/>
    <lineage>
        <taxon>Bacteria</taxon>
        <taxon>Bacillati</taxon>
        <taxon>Actinomycetota</taxon>
        <taxon>Actinomycetes</taxon>
        <taxon>Kitasatosporales</taxon>
        <taxon>Streptomycetaceae</taxon>
        <taxon>Streptomyces</taxon>
    </lineage>
</organism>